<reference evidence="2 3" key="1">
    <citation type="submission" date="2016-03" db="EMBL/GenBank/DDBJ databases">
        <title>EvidentialGene: Evidence-directed Construction of Genes on Genomes.</title>
        <authorList>
            <person name="Gilbert D.G."/>
            <person name="Choi J.-H."/>
            <person name="Mockaitis K."/>
            <person name="Colbourne J."/>
            <person name="Pfrender M."/>
        </authorList>
    </citation>
    <scope>NUCLEOTIDE SEQUENCE [LARGE SCALE GENOMIC DNA]</scope>
    <source>
        <strain evidence="2 3">Xinb3</strain>
        <tissue evidence="2">Complete organism</tissue>
    </source>
</reference>
<proteinExistence type="predicted"/>
<organism evidence="2 3">
    <name type="scientific">Daphnia magna</name>
    <dbReference type="NCBI Taxonomy" id="35525"/>
    <lineage>
        <taxon>Eukaryota</taxon>
        <taxon>Metazoa</taxon>
        <taxon>Ecdysozoa</taxon>
        <taxon>Arthropoda</taxon>
        <taxon>Crustacea</taxon>
        <taxon>Branchiopoda</taxon>
        <taxon>Diplostraca</taxon>
        <taxon>Cladocera</taxon>
        <taxon>Anomopoda</taxon>
        <taxon>Daphniidae</taxon>
        <taxon>Daphnia</taxon>
    </lineage>
</organism>
<dbReference type="EMBL" id="LRGB01024809">
    <property type="protein sequence ID" value="KZR96487.1"/>
    <property type="molecule type" value="Genomic_DNA"/>
</dbReference>
<dbReference type="Proteomes" id="UP000076858">
    <property type="component" value="Unassembled WGS sequence"/>
</dbReference>
<comment type="caution">
    <text evidence="2">The sequence shown here is derived from an EMBL/GenBank/DDBJ whole genome shotgun (WGS) entry which is preliminary data.</text>
</comment>
<dbReference type="AlphaFoldDB" id="A0A164E6T4"/>
<evidence type="ECO:0000256" key="1">
    <source>
        <dbReference type="SAM" id="MobiDB-lite"/>
    </source>
</evidence>
<evidence type="ECO:0000313" key="2">
    <source>
        <dbReference type="EMBL" id="KZR96487.1"/>
    </source>
</evidence>
<feature type="compositionally biased region" description="Polar residues" evidence="1">
    <location>
        <begin position="45"/>
        <end position="60"/>
    </location>
</feature>
<feature type="region of interest" description="Disordered" evidence="1">
    <location>
        <begin position="29"/>
        <end position="72"/>
    </location>
</feature>
<evidence type="ECO:0000313" key="3">
    <source>
        <dbReference type="Proteomes" id="UP000076858"/>
    </source>
</evidence>
<gene>
    <name evidence="2" type="ORF">APZ42_009144</name>
</gene>
<accession>A0A164E6T4</accession>
<keyword evidence="3" id="KW-1185">Reference proteome</keyword>
<protein>
    <submittedName>
        <fullName evidence="2">Uncharacterized protein</fullName>
    </submittedName>
</protein>
<sequence>MLSDDARKEIEENQFALLMEWSNDFIGRKRTRHPRNHHPRGKSWDASTNSCHTNERTSTSSRHRPRFTGSQH</sequence>
<name>A0A164E6T4_9CRUS</name>
<feature type="compositionally biased region" description="Basic residues" evidence="1">
    <location>
        <begin position="29"/>
        <end position="41"/>
    </location>
</feature>